<keyword evidence="1" id="KW-0812">Transmembrane</keyword>
<dbReference type="PATRIC" id="fig|1348973.3.peg.4012"/>
<feature type="transmembrane region" description="Helical" evidence="1">
    <location>
        <begin position="51"/>
        <end position="71"/>
    </location>
</feature>
<proteinExistence type="predicted"/>
<dbReference type="InterPro" id="IPR031360">
    <property type="entry name" value="TrpP"/>
</dbReference>
<feature type="transmembrane region" description="Helical" evidence="1">
    <location>
        <begin position="135"/>
        <end position="161"/>
    </location>
</feature>
<keyword evidence="1" id="KW-0472">Membrane</keyword>
<dbReference type="EMBL" id="JJRY01000023">
    <property type="protein sequence ID" value="KEF36710.1"/>
    <property type="molecule type" value="Genomic_DNA"/>
</dbReference>
<evidence type="ECO:0008006" key="4">
    <source>
        <dbReference type="Google" id="ProtNLM"/>
    </source>
</evidence>
<evidence type="ECO:0000313" key="2">
    <source>
        <dbReference type="EMBL" id="KEF36710.1"/>
    </source>
</evidence>
<dbReference type="AlphaFoldDB" id="A0A072NU05"/>
<dbReference type="Proteomes" id="UP000027936">
    <property type="component" value="Unassembled WGS sequence"/>
</dbReference>
<feature type="transmembrane region" description="Helical" evidence="1">
    <location>
        <begin position="101"/>
        <end position="129"/>
    </location>
</feature>
<organism evidence="2 3">
    <name type="scientific">Schinkia azotoformans MEV2011</name>
    <dbReference type="NCBI Taxonomy" id="1348973"/>
    <lineage>
        <taxon>Bacteria</taxon>
        <taxon>Bacillati</taxon>
        <taxon>Bacillota</taxon>
        <taxon>Bacilli</taxon>
        <taxon>Bacillales</taxon>
        <taxon>Bacillaceae</taxon>
        <taxon>Calidifontibacillus/Schinkia group</taxon>
        <taxon>Schinkia</taxon>
    </lineage>
</organism>
<feature type="transmembrane region" description="Helical" evidence="1">
    <location>
        <begin position="6"/>
        <end position="30"/>
    </location>
</feature>
<comment type="caution">
    <text evidence="2">The sequence shown here is derived from an EMBL/GenBank/DDBJ whole genome shotgun (WGS) entry which is preliminary data.</text>
</comment>
<gene>
    <name evidence="2" type="ORF">M670_04127</name>
</gene>
<evidence type="ECO:0000313" key="3">
    <source>
        <dbReference type="Proteomes" id="UP000027936"/>
    </source>
</evidence>
<keyword evidence="1" id="KW-1133">Transmembrane helix</keyword>
<dbReference type="OrthoDB" id="2243651at2"/>
<name>A0A072NU05_SCHAZ</name>
<dbReference type="GeneID" id="89471088"/>
<protein>
    <recommendedName>
        <fullName evidence="4">Tryptophan transporter TrpP</fullName>
    </recommendedName>
</protein>
<sequence length="180" mass="18799">MNTKVLVSLAMLVGIGAVLHAIVPPIFFGMKPDMLLTMMFLGIILFPEKKNIFILAIATGIVSALTTGFPGGQVANMIDKPITAFLFFVLFLTVRKFNQSIVAIAVLTAIGTIISGSVFLGSAAILFGLPGGASFAALFTAVVLPATAVNTVAMVIIYPIVSAILKRSKIAVPQSNSMKG</sequence>
<evidence type="ECO:0000256" key="1">
    <source>
        <dbReference type="SAM" id="Phobius"/>
    </source>
</evidence>
<reference evidence="2 3" key="1">
    <citation type="submission" date="2014-04" db="EMBL/GenBank/DDBJ databases">
        <title>Draft genome sequence of Bacillus azotoformans MEV2011, a (co-) denitrifying strain unable to grow in the presence of oxygen.</title>
        <authorList>
            <person name="Nielsen M."/>
            <person name="Schreiber L."/>
            <person name="Finster K."/>
            <person name="Schramm A."/>
        </authorList>
    </citation>
    <scope>NUCLEOTIDE SEQUENCE [LARGE SCALE GENOMIC DNA]</scope>
    <source>
        <strain evidence="2 3">MEV2011</strain>
    </source>
</reference>
<accession>A0A072NU05</accession>
<dbReference type="RefSeq" id="WP_003329337.1">
    <property type="nucleotide sequence ID" value="NZ_JJRY01000023.1"/>
</dbReference>
<dbReference type="Pfam" id="PF17099">
    <property type="entry name" value="TrpP"/>
    <property type="match status" value="1"/>
</dbReference>